<dbReference type="HAMAP" id="MF_00795">
    <property type="entry name" value="CutC"/>
    <property type="match status" value="1"/>
</dbReference>
<dbReference type="Proteomes" id="UP000031666">
    <property type="component" value="Unassembled WGS sequence"/>
</dbReference>
<name>A0A0B8QG67_9VIBR</name>
<dbReference type="SUPFAM" id="SSF110395">
    <property type="entry name" value="CutC-like"/>
    <property type="match status" value="1"/>
</dbReference>
<dbReference type="AlphaFoldDB" id="A0A0B8QG67"/>
<dbReference type="InterPro" id="IPR036822">
    <property type="entry name" value="CutC-like_dom_sf"/>
</dbReference>
<dbReference type="Gene3D" id="3.20.20.380">
    <property type="entry name" value="Copper homeostasis (CutC) domain"/>
    <property type="match status" value="1"/>
</dbReference>
<dbReference type="FunFam" id="3.20.20.380:FF:000001">
    <property type="entry name" value="Copper homeostasis protein CutC"/>
    <property type="match status" value="1"/>
</dbReference>
<organism evidence="3 4">
    <name type="scientific">Vibrio ishigakensis</name>
    <dbReference type="NCBI Taxonomy" id="1481914"/>
    <lineage>
        <taxon>Bacteria</taxon>
        <taxon>Pseudomonadati</taxon>
        <taxon>Pseudomonadota</taxon>
        <taxon>Gammaproteobacteria</taxon>
        <taxon>Vibrionales</taxon>
        <taxon>Vibrionaceae</taxon>
        <taxon>Vibrio</taxon>
    </lineage>
</organism>
<dbReference type="EMBL" id="BBSC01000016">
    <property type="protein sequence ID" value="GAM78630.1"/>
    <property type="molecule type" value="Genomic_DNA"/>
</dbReference>
<proteinExistence type="inferred from homology"/>
<evidence type="ECO:0000256" key="2">
    <source>
        <dbReference type="HAMAP-Rule" id="MF_00795"/>
    </source>
</evidence>
<dbReference type="GO" id="GO:0005507">
    <property type="term" value="F:copper ion binding"/>
    <property type="evidence" value="ECO:0007669"/>
    <property type="project" value="TreeGrafter"/>
</dbReference>
<sequence>MSFELEVCIDNIESLSTAISAGAARIELCSSLALGGLTPSFGFMKEAAKKSSIPVYAMIRPRQGDFLFNQQELDIMLNDVEAAKIAGLDGIVIGILKSNGDIDTESCRKLIDRADGMGVTFHRAFDLCREPKTALEEVIHLGCERILTSGLEQSAELGVNMLSELNQQADGRISLMAGAGVNVNNAKMLIQTANLHEIHLSGKGVRDSLMTFKANKAQMGADDVDDSKVPVTQFDSIAKVREVLDQLS</sequence>
<evidence type="ECO:0000313" key="3">
    <source>
        <dbReference type="EMBL" id="GAM78630.1"/>
    </source>
</evidence>
<dbReference type="PANTHER" id="PTHR12598">
    <property type="entry name" value="COPPER HOMEOSTASIS PROTEIN CUTC"/>
    <property type="match status" value="1"/>
</dbReference>
<evidence type="ECO:0000256" key="1">
    <source>
        <dbReference type="ARBA" id="ARBA00007768"/>
    </source>
</evidence>
<gene>
    <name evidence="2" type="primary">cutC</name>
    <name evidence="3" type="ORF">JCM19241_2035</name>
</gene>
<evidence type="ECO:0000313" key="4">
    <source>
        <dbReference type="Proteomes" id="UP000031666"/>
    </source>
</evidence>
<comment type="similarity">
    <text evidence="1 2">Belongs to the CutC family.</text>
</comment>
<dbReference type="PANTHER" id="PTHR12598:SF0">
    <property type="entry name" value="COPPER HOMEOSTASIS PROTEIN CUTC HOMOLOG"/>
    <property type="match status" value="1"/>
</dbReference>
<comment type="subcellular location">
    <subcellularLocation>
        <location evidence="2">Cytoplasm</location>
    </subcellularLocation>
</comment>
<dbReference type="InterPro" id="IPR005627">
    <property type="entry name" value="CutC-like"/>
</dbReference>
<dbReference type="STRING" id="1481914.JCM19241_2035"/>
<dbReference type="Pfam" id="PF03932">
    <property type="entry name" value="CutC"/>
    <property type="match status" value="1"/>
</dbReference>
<comment type="caution">
    <text evidence="2">Once thought to be involved in copper homeostasis, experiments in E.coli have shown this is not the case.</text>
</comment>
<protein>
    <recommendedName>
        <fullName evidence="2">PF03932 family protein CutC</fullName>
    </recommendedName>
</protein>
<accession>A0A0B8QG67</accession>
<reference evidence="3 4" key="1">
    <citation type="submission" date="2015-01" db="EMBL/GenBank/DDBJ databases">
        <title>Vibrio sp. C94 JCM 19241 whole genome shotgun sequence.</title>
        <authorList>
            <person name="Sawabe T."/>
            <person name="Meirelles P."/>
            <person name="Feng G."/>
            <person name="Sayaka M."/>
            <person name="Hattori M."/>
            <person name="Ohkuma M."/>
        </authorList>
    </citation>
    <scope>NUCLEOTIDE SEQUENCE [LARGE SCALE GENOMIC DNA]</scope>
    <source>
        <strain evidence="4">JCM 19241</strain>
    </source>
</reference>
<keyword evidence="2" id="KW-0963">Cytoplasm</keyword>
<reference evidence="3 4" key="2">
    <citation type="submission" date="2015-01" db="EMBL/GenBank/DDBJ databases">
        <authorList>
            <consortium name="NBRP consortium"/>
            <person name="Sawabe T."/>
            <person name="Meirelles P."/>
            <person name="Feng G."/>
            <person name="Sayaka M."/>
            <person name="Hattori M."/>
            <person name="Ohkuma M."/>
        </authorList>
    </citation>
    <scope>NUCLEOTIDE SEQUENCE [LARGE SCALE GENOMIC DNA]</scope>
    <source>
        <strain evidence="4">JCM 19241</strain>
    </source>
</reference>
<comment type="caution">
    <text evidence="3">The sequence shown here is derived from an EMBL/GenBank/DDBJ whole genome shotgun (WGS) entry which is preliminary data.</text>
</comment>
<dbReference type="GO" id="GO:0005737">
    <property type="term" value="C:cytoplasm"/>
    <property type="evidence" value="ECO:0007669"/>
    <property type="project" value="UniProtKB-SubCell"/>
</dbReference>